<dbReference type="RefSeq" id="WP_094077385.1">
    <property type="nucleotide sequence ID" value="NZ_NBYO01000002.1"/>
</dbReference>
<name>A0A231UXL8_9HYPH</name>
<keyword evidence="2" id="KW-1185">Reference proteome</keyword>
<dbReference type="Pfam" id="PF06348">
    <property type="entry name" value="DUF1059"/>
    <property type="match status" value="1"/>
</dbReference>
<evidence type="ECO:0000313" key="2">
    <source>
        <dbReference type="Proteomes" id="UP000215405"/>
    </source>
</evidence>
<organism evidence="1 2">
    <name type="scientific">Notoacmeibacter marinus</name>
    <dbReference type="NCBI Taxonomy" id="1876515"/>
    <lineage>
        <taxon>Bacteria</taxon>
        <taxon>Pseudomonadati</taxon>
        <taxon>Pseudomonadota</taxon>
        <taxon>Alphaproteobacteria</taxon>
        <taxon>Hyphomicrobiales</taxon>
        <taxon>Notoacmeibacteraceae</taxon>
        <taxon>Notoacmeibacter</taxon>
    </lineage>
</organism>
<dbReference type="InterPro" id="IPR009409">
    <property type="entry name" value="DUF1059"/>
</dbReference>
<dbReference type="EMBL" id="NBYO01000002">
    <property type="protein sequence ID" value="OXT00561.1"/>
    <property type="molecule type" value="Genomic_DNA"/>
</dbReference>
<reference evidence="2" key="1">
    <citation type="journal article" date="2017" name="Int. J. Syst. Evol. Microbiol.">
        <title>Notoacmeibacter marinus gen. nov., sp. nov., isolated from the gut of a limpet and proposal of Notoacmeibacteraceae fam. nov. in the order Rhizobiales of the class Alphaproteobacteria.</title>
        <authorList>
            <person name="Huang Z."/>
            <person name="Guo F."/>
            <person name="Lai Q."/>
        </authorList>
    </citation>
    <scope>NUCLEOTIDE SEQUENCE [LARGE SCALE GENOMIC DNA]</scope>
    <source>
        <strain evidence="2">XMTR2A4</strain>
    </source>
</reference>
<proteinExistence type="predicted"/>
<evidence type="ECO:0000313" key="1">
    <source>
        <dbReference type="EMBL" id="OXT00561.1"/>
    </source>
</evidence>
<accession>A0A231UXL8</accession>
<dbReference type="Proteomes" id="UP000215405">
    <property type="component" value="Unassembled WGS sequence"/>
</dbReference>
<protein>
    <submittedName>
        <fullName evidence="1">Small metal-binding protein</fullName>
    </submittedName>
</protein>
<comment type="caution">
    <text evidence="1">The sequence shown here is derived from an EMBL/GenBank/DDBJ whole genome shotgun (WGS) entry which is preliminary data.</text>
</comment>
<dbReference type="AlphaFoldDB" id="A0A231UXL8"/>
<sequence>MKRFDCGTLVPGCHWHTQAEDEAEVVRRASEHLRSAHGETHVRPNMVSEIKSRIRDVQPA</sequence>
<gene>
    <name evidence="1" type="ORF">B7H23_10675</name>
</gene>